<dbReference type="GO" id="GO:0006665">
    <property type="term" value="P:sphingolipid metabolic process"/>
    <property type="evidence" value="ECO:0007669"/>
    <property type="project" value="InterPro"/>
</dbReference>
<evidence type="ECO:0000313" key="6">
    <source>
        <dbReference type="Proteomes" id="UP000594262"/>
    </source>
</evidence>
<dbReference type="GO" id="GO:0005764">
    <property type="term" value="C:lysosome"/>
    <property type="evidence" value="ECO:0007669"/>
    <property type="project" value="InterPro"/>
</dbReference>
<feature type="transmembrane region" description="Helical" evidence="3">
    <location>
        <begin position="46"/>
        <end position="65"/>
    </location>
</feature>
<keyword evidence="2" id="KW-0325">Glycoprotein</keyword>
<keyword evidence="3" id="KW-0472">Membrane</keyword>
<proteinExistence type="predicted"/>
<dbReference type="AlphaFoldDB" id="A0A7M6DMM6"/>
<dbReference type="PANTHER" id="PTHR11480:SF3">
    <property type="entry name" value="BCDNA.GH08312"/>
    <property type="match status" value="1"/>
</dbReference>
<dbReference type="PRINTS" id="PR01797">
    <property type="entry name" value="SAPOSIN"/>
</dbReference>
<dbReference type="GO" id="GO:0016020">
    <property type="term" value="C:membrane"/>
    <property type="evidence" value="ECO:0007669"/>
    <property type="project" value="GOC"/>
</dbReference>
<evidence type="ECO:0000256" key="2">
    <source>
        <dbReference type="ARBA" id="ARBA00023180"/>
    </source>
</evidence>
<keyword evidence="6" id="KW-1185">Reference proteome</keyword>
<dbReference type="InterPro" id="IPR008139">
    <property type="entry name" value="SaposinB_dom"/>
</dbReference>
<evidence type="ECO:0000259" key="4">
    <source>
        <dbReference type="PROSITE" id="PS50015"/>
    </source>
</evidence>
<evidence type="ECO:0000313" key="5">
    <source>
        <dbReference type="EnsemblMetazoa" id="CLYHEMP016519.1"/>
    </source>
</evidence>
<keyword evidence="3" id="KW-0812">Transmembrane</keyword>
<dbReference type="Proteomes" id="UP000594262">
    <property type="component" value="Unplaced"/>
</dbReference>
<dbReference type="EnsemblMetazoa" id="CLYHEMT016519.1">
    <property type="protein sequence ID" value="CLYHEMP016519.1"/>
    <property type="gene ID" value="CLYHEMG016519"/>
</dbReference>
<dbReference type="InterPro" id="IPR048593">
    <property type="entry name" value="AOAH_Saposin_N"/>
</dbReference>
<dbReference type="InterPro" id="IPR051428">
    <property type="entry name" value="Sphingo_Act-Surfact_Prot"/>
</dbReference>
<dbReference type="Gene3D" id="1.10.225.10">
    <property type="entry name" value="Saposin-like"/>
    <property type="match status" value="1"/>
</dbReference>
<feature type="domain" description="Saposin B-type" evidence="4">
    <location>
        <begin position="68"/>
        <end position="145"/>
    </location>
</feature>
<keyword evidence="1" id="KW-1015">Disulfide bond</keyword>
<accession>A0A7M6DMM6</accession>
<sequence length="145" mass="16473">KPRFRLQTPQYKNGRFRHSNPLFIYISFKAHCLVTRRIFLDLKMKTTLMFVVLLGAVISSQAWFFPTKEVSCKACQYAVGYLDGLLVSDKSEKAIEAAVEKLCTYFPDVFKNECIVLVEKYGDKLIELAAAQISSDKVCPTLGFC</sequence>
<keyword evidence="3" id="KW-1133">Transmembrane helix</keyword>
<dbReference type="SUPFAM" id="SSF47862">
    <property type="entry name" value="Saposin"/>
    <property type="match status" value="1"/>
</dbReference>
<dbReference type="OrthoDB" id="8889685at2759"/>
<dbReference type="Pfam" id="PF20825">
    <property type="entry name" value="Saposin"/>
    <property type="match status" value="1"/>
</dbReference>
<name>A0A7M6DMM6_9CNID</name>
<evidence type="ECO:0000256" key="1">
    <source>
        <dbReference type="ARBA" id="ARBA00023157"/>
    </source>
</evidence>
<protein>
    <recommendedName>
        <fullName evidence="4">Saposin B-type domain-containing protein</fullName>
    </recommendedName>
</protein>
<dbReference type="InterPro" id="IPR011001">
    <property type="entry name" value="Saposin-like"/>
</dbReference>
<dbReference type="InterPro" id="IPR008373">
    <property type="entry name" value="Saposin"/>
</dbReference>
<organism evidence="5 6">
    <name type="scientific">Clytia hemisphaerica</name>
    <dbReference type="NCBI Taxonomy" id="252671"/>
    <lineage>
        <taxon>Eukaryota</taxon>
        <taxon>Metazoa</taxon>
        <taxon>Cnidaria</taxon>
        <taxon>Hydrozoa</taxon>
        <taxon>Hydroidolina</taxon>
        <taxon>Leptothecata</taxon>
        <taxon>Obeliida</taxon>
        <taxon>Clytiidae</taxon>
        <taxon>Clytia</taxon>
    </lineage>
</organism>
<dbReference type="SMART" id="SM00741">
    <property type="entry name" value="SapB"/>
    <property type="match status" value="1"/>
</dbReference>
<evidence type="ECO:0000256" key="3">
    <source>
        <dbReference type="SAM" id="Phobius"/>
    </source>
</evidence>
<reference evidence="5" key="1">
    <citation type="submission" date="2021-01" db="UniProtKB">
        <authorList>
            <consortium name="EnsemblMetazoa"/>
        </authorList>
    </citation>
    <scope>IDENTIFICATION</scope>
</reference>
<dbReference type="PROSITE" id="PS50015">
    <property type="entry name" value="SAP_B"/>
    <property type="match status" value="1"/>
</dbReference>
<dbReference type="PANTHER" id="PTHR11480">
    <property type="entry name" value="SAPOSIN-RELATED"/>
    <property type="match status" value="1"/>
</dbReference>